<evidence type="ECO:0000313" key="12">
    <source>
        <dbReference type="Proteomes" id="UP000306229"/>
    </source>
</evidence>
<feature type="transmembrane region" description="Helical" evidence="9">
    <location>
        <begin position="323"/>
        <end position="347"/>
    </location>
</feature>
<feature type="transmembrane region" description="Helical" evidence="9">
    <location>
        <begin position="510"/>
        <end position="529"/>
    </location>
</feature>
<evidence type="ECO:0000256" key="7">
    <source>
        <dbReference type="ARBA" id="ARBA00023180"/>
    </source>
</evidence>
<dbReference type="PANTHER" id="PTHR12147:SF58">
    <property type="entry name" value="VACUOLAR MEMBRANE PROTEASE"/>
    <property type="match status" value="1"/>
</dbReference>
<keyword evidence="9" id="KW-0812">Transmembrane</keyword>
<evidence type="ECO:0000256" key="8">
    <source>
        <dbReference type="ARBA" id="ARBA00031512"/>
    </source>
</evidence>
<dbReference type="SUPFAM" id="SSF53187">
    <property type="entry name" value="Zn-dependent exopeptidases"/>
    <property type="match status" value="1"/>
</dbReference>
<dbReference type="InterPro" id="IPR007484">
    <property type="entry name" value="Peptidase_M28"/>
</dbReference>
<evidence type="ECO:0000256" key="1">
    <source>
        <dbReference type="ARBA" id="ARBA00003273"/>
    </source>
</evidence>
<gene>
    <name evidence="11" type="ORF">FF125_00870</name>
</gene>
<evidence type="ECO:0000256" key="3">
    <source>
        <dbReference type="ARBA" id="ARBA00010918"/>
    </source>
</evidence>
<dbReference type="Gene3D" id="3.40.630.10">
    <property type="entry name" value="Zn peptidases"/>
    <property type="match status" value="1"/>
</dbReference>
<dbReference type="InterPro" id="IPR045175">
    <property type="entry name" value="M28_fam"/>
</dbReference>
<keyword evidence="5" id="KW-0926">Vacuole</keyword>
<evidence type="ECO:0000256" key="9">
    <source>
        <dbReference type="SAM" id="Phobius"/>
    </source>
</evidence>
<dbReference type="AlphaFoldDB" id="A0A5B7TQ57"/>
<keyword evidence="7" id="KW-0325">Glycoprotein</keyword>
<feature type="transmembrane region" description="Helical" evidence="9">
    <location>
        <begin position="7"/>
        <end position="25"/>
    </location>
</feature>
<name>A0A5B7TQ57_9FLAO</name>
<keyword evidence="12" id="KW-1185">Reference proteome</keyword>
<feature type="transmembrane region" description="Helical" evidence="9">
    <location>
        <begin position="404"/>
        <end position="421"/>
    </location>
</feature>
<evidence type="ECO:0000256" key="2">
    <source>
        <dbReference type="ARBA" id="ARBA00004128"/>
    </source>
</evidence>
<evidence type="ECO:0000313" key="11">
    <source>
        <dbReference type="EMBL" id="QCX37057.1"/>
    </source>
</evidence>
<feature type="transmembrane region" description="Helical" evidence="9">
    <location>
        <begin position="541"/>
        <end position="559"/>
    </location>
</feature>
<proteinExistence type="inferred from homology"/>
<dbReference type="GO" id="GO:0008235">
    <property type="term" value="F:metalloexopeptidase activity"/>
    <property type="evidence" value="ECO:0007669"/>
    <property type="project" value="InterPro"/>
</dbReference>
<comment type="function">
    <text evidence="1">May be involved in vacuolar sorting and osmoregulation.</text>
</comment>
<feature type="transmembrane region" description="Helical" evidence="9">
    <location>
        <begin position="482"/>
        <end position="504"/>
    </location>
</feature>
<dbReference type="RefSeq" id="WP_138948016.1">
    <property type="nucleotide sequence ID" value="NZ_CP040749.1"/>
</dbReference>
<evidence type="ECO:0000259" key="10">
    <source>
        <dbReference type="Pfam" id="PF04389"/>
    </source>
</evidence>
<protein>
    <recommendedName>
        <fullName evidence="4">Vacuolar membrane protease</fullName>
    </recommendedName>
    <alternativeName>
        <fullName evidence="8">FXNA-related family protease 1</fullName>
    </alternativeName>
</protein>
<sequence>MKKYASAISFIIITTIIYLSFSSLMPKEKSDTTIPLNEFSSDRALVHLKEITQKPHFVGTTAHKKVQEYIVSELEKLGLTTEIQEQVALNKKWRAGTNTQNIIAKIKGTDNSKALLLLTHYDSAVHSSLGASDAGSGVVTILEGLRAFMTTHKAPKNDIIILISDAEELGLLGANAFVNHHPLAKDVGLVLNFEARGSGGPSYMLMETNGGNKKLIEQFAQAKPKYPVASSLMYSIYKMLPNDTDLTVFREDGKIQGYNFAFIDDHFDYHTEQDSYERLDRNTLEHQASYLIPLLNYFADADLTNLNSDSDNVYFNMPYIGMIYYPFSWVIPMIIIFSFIFLGLLIFGVSKKKLLLTHLFKGFIPFLFSMLISGFITFFGWKIILKIHPQYQDILHGFTYNGHWYIASFSALTLAICIIIYNRYFKKIEAKNLIIAPLLIWIIMNIAISIYLKGAGYFILAVIYGIIALVILLFSKKEHQSVLLSVLSIPVLFIFVPLIQMFPIGLGLKILAVSSIFIVLLFGLLVPIFSSYKNIKKLGRLFLALSLLLFISAAFKSGYSIEQKQPNSIIYVLDADKNEAYWASYNKKTDAFTTQFLGDNPLEGGFDNSTTASKYGTKIKLHKKTEVKTIIQPQIEISKDTIIDAYRHIDLKITPQRKINRIELLSTNALSFKTFVVNGELLPNRNNSEFVFKTNSQVLSYYFSNDDAYLSIRFSIPKEQNPSFIIYETSYDLFESMAFDITPRTKTMMPMPFIINDAIIVKKQINLD</sequence>
<organism evidence="11 12">
    <name type="scientific">Aureibaculum algae</name>
    <dbReference type="NCBI Taxonomy" id="2584122"/>
    <lineage>
        <taxon>Bacteria</taxon>
        <taxon>Pseudomonadati</taxon>
        <taxon>Bacteroidota</taxon>
        <taxon>Flavobacteriia</taxon>
        <taxon>Flavobacteriales</taxon>
        <taxon>Flavobacteriaceae</taxon>
        <taxon>Aureibaculum</taxon>
    </lineage>
</organism>
<accession>A0A5B7TQ57</accession>
<dbReference type="Pfam" id="PF04389">
    <property type="entry name" value="Peptidase_M28"/>
    <property type="match status" value="1"/>
</dbReference>
<dbReference type="Proteomes" id="UP000306229">
    <property type="component" value="Chromosome"/>
</dbReference>
<comment type="similarity">
    <text evidence="3">Belongs to the peptidase M28 family.</text>
</comment>
<dbReference type="EMBL" id="CP040749">
    <property type="protein sequence ID" value="QCX37057.1"/>
    <property type="molecule type" value="Genomic_DNA"/>
</dbReference>
<keyword evidence="9" id="KW-0472">Membrane</keyword>
<feature type="domain" description="Peptidase M28" evidence="10">
    <location>
        <begin position="101"/>
        <end position="291"/>
    </location>
</feature>
<dbReference type="OrthoDB" id="9778250at2"/>
<dbReference type="KEGG" id="fbe:FF125_00870"/>
<dbReference type="GO" id="GO:0005774">
    <property type="term" value="C:vacuolar membrane"/>
    <property type="evidence" value="ECO:0007669"/>
    <property type="project" value="UniProtKB-SubCell"/>
</dbReference>
<feature type="transmembrane region" description="Helical" evidence="9">
    <location>
        <begin position="433"/>
        <end position="451"/>
    </location>
</feature>
<keyword evidence="6 9" id="KW-1133">Transmembrane helix</keyword>
<feature type="transmembrane region" description="Helical" evidence="9">
    <location>
        <begin position="457"/>
        <end position="475"/>
    </location>
</feature>
<comment type="subcellular location">
    <subcellularLocation>
        <location evidence="2">Vacuole membrane</location>
        <topology evidence="2">Multi-pass membrane protein</topology>
    </subcellularLocation>
</comment>
<feature type="transmembrane region" description="Helical" evidence="9">
    <location>
        <begin position="359"/>
        <end position="384"/>
    </location>
</feature>
<evidence type="ECO:0000256" key="5">
    <source>
        <dbReference type="ARBA" id="ARBA00022554"/>
    </source>
</evidence>
<reference evidence="11 12" key="1">
    <citation type="submission" date="2019-05" db="EMBL/GenBank/DDBJ databases">
        <title>Algicella ahnfeltiae gen. nov., sp. nov., a novel marine bacterium of the family Flavobacteriaceae isolated from a red alga.</title>
        <authorList>
            <person name="Nedashkovskaya O.I."/>
            <person name="Kukhlevskiy A.D."/>
            <person name="Kim S.-G."/>
            <person name="Zhukova N.V."/>
            <person name="Mikhailov V.V."/>
        </authorList>
    </citation>
    <scope>NUCLEOTIDE SEQUENCE [LARGE SCALE GENOMIC DNA]</scope>
    <source>
        <strain evidence="11 12">10Alg115</strain>
    </source>
</reference>
<evidence type="ECO:0000256" key="6">
    <source>
        <dbReference type="ARBA" id="ARBA00022989"/>
    </source>
</evidence>
<dbReference type="GO" id="GO:0006508">
    <property type="term" value="P:proteolysis"/>
    <property type="evidence" value="ECO:0007669"/>
    <property type="project" value="InterPro"/>
</dbReference>
<dbReference type="PANTHER" id="PTHR12147">
    <property type="entry name" value="METALLOPEPTIDASE M28 FAMILY MEMBER"/>
    <property type="match status" value="1"/>
</dbReference>
<evidence type="ECO:0000256" key="4">
    <source>
        <dbReference type="ARBA" id="ARBA00017435"/>
    </source>
</evidence>